<accession>A0A0S3RMY5</accession>
<proteinExistence type="predicted"/>
<name>A0A0S3RMY5_PHAAN</name>
<feature type="transmembrane region" description="Helical" evidence="1">
    <location>
        <begin position="15"/>
        <end position="39"/>
    </location>
</feature>
<dbReference type="EMBL" id="AP015036">
    <property type="protein sequence ID" value="BAT81975.1"/>
    <property type="molecule type" value="Genomic_DNA"/>
</dbReference>
<dbReference type="Proteomes" id="UP000291084">
    <property type="component" value="Chromosome 3"/>
</dbReference>
<keyword evidence="1" id="KW-0812">Transmembrane</keyword>
<reference evidence="2 3" key="1">
    <citation type="journal article" date="2015" name="Sci. Rep.">
        <title>The power of single molecule real-time sequencing technology in the de novo assembly of a eukaryotic genome.</title>
        <authorList>
            <person name="Sakai H."/>
            <person name="Naito K."/>
            <person name="Ogiso-Tanaka E."/>
            <person name="Takahashi Y."/>
            <person name="Iseki K."/>
            <person name="Muto C."/>
            <person name="Satou K."/>
            <person name="Teruya K."/>
            <person name="Shiroma A."/>
            <person name="Shimoji M."/>
            <person name="Hirano T."/>
            <person name="Itoh T."/>
            <person name="Kaga A."/>
            <person name="Tomooka N."/>
        </authorList>
    </citation>
    <scope>NUCLEOTIDE SEQUENCE [LARGE SCALE GENOMIC DNA]</scope>
    <source>
        <strain evidence="3">cv. Shumari</strain>
    </source>
</reference>
<keyword evidence="3" id="KW-1185">Reference proteome</keyword>
<gene>
    <name evidence="2" type="primary">Vigan.03G190100</name>
    <name evidence="2" type="ORF">VIGAN_03190100</name>
</gene>
<organism evidence="2 3">
    <name type="scientific">Vigna angularis var. angularis</name>
    <dbReference type="NCBI Taxonomy" id="157739"/>
    <lineage>
        <taxon>Eukaryota</taxon>
        <taxon>Viridiplantae</taxon>
        <taxon>Streptophyta</taxon>
        <taxon>Embryophyta</taxon>
        <taxon>Tracheophyta</taxon>
        <taxon>Spermatophyta</taxon>
        <taxon>Magnoliopsida</taxon>
        <taxon>eudicotyledons</taxon>
        <taxon>Gunneridae</taxon>
        <taxon>Pentapetalae</taxon>
        <taxon>rosids</taxon>
        <taxon>fabids</taxon>
        <taxon>Fabales</taxon>
        <taxon>Fabaceae</taxon>
        <taxon>Papilionoideae</taxon>
        <taxon>50 kb inversion clade</taxon>
        <taxon>NPAAA clade</taxon>
        <taxon>indigoferoid/millettioid clade</taxon>
        <taxon>Phaseoleae</taxon>
        <taxon>Vigna</taxon>
    </lineage>
</organism>
<keyword evidence="1" id="KW-1133">Transmembrane helix</keyword>
<evidence type="ECO:0000256" key="1">
    <source>
        <dbReference type="SAM" id="Phobius"/>
    </source>
</evidence>
<sequence length="71" mass="8282">MVLVQVPMYNEREVYQLSIGAACGLSSWYLFLTSTGYPVEFFMRDVKTRDVACYLALKVSKSKMHRDFWGF</sequence>
<dbReference type="AlphaFoldDB" id="A0A0S3RMY5"/>
<evidence type="ECO:0000313" key="2">
    <source>
        <dbReference type="EMBL" id="BAT81975.1"/>
    </source>
</evidence>
<protein>
    <submittedName>
        <fullName evidence="2">Uncharacterized protein</fullName>
    </submittedName>
</protein>
<keyword evidence="1" id="KW-0472">Membrane</keyword>
<evidence type="ECO:0000313" key="3">
    <source>
        <dbReference type="Proteomes" id="UP000291084"/>
    </source>
</evidence>